<keyword evidence="1" id="KW-0732">Signal</keyword>
<sequence length="307" mass="33100">MTIRGFLKSLCLAAIGCGVAAGAALAREPGIAPMIPPGLTMGLPIAVNPPPGVYLTNRTAYYTAKLYDDNGHYNGQKAKILSNSVQLTWIPGVELLGGTYKAFITAPYLDIQQDRKTTAVGRLGSWHTSGFGNPKIQPLDIAWNLGDGFNVTAGVGVYLPLGNWSAGSEINLGGNFWTLEPSVGFTYLKDGWNASLQVLYDANTRNNKNKYLSGDQVFVNATVTKNIEDWTVGPVGYYQKQVTEDSNNGGRATFGGAVFKEPEQLALGLLVGRQIGPIRFTAMATSEVLTRNTYGGQKFWLNAAYKF</sequence>
<dbReference type="Pfam" id="PF13557">
    <property type="entry name" value="Phenol_MetA_deg"/>
    <property type="match status" value="1"/>
</dbReference>
<evidence type="ECO:0000313" key="3">
    <source>
        <dbReference type="Proteomes" id="UP000283458"/>
    </source>
</evidence>
<dbReference type="OrthoDB" id="109533at2"/>
<proteinExistence type="predicted"/>
<dbReference type="Proteomes" id="UP000283458">
    <property type="component" value="Unassembled WGS sequence"/>
</dbReference>
<feature type="signal peptide" evidence="1">
    <location>
        <begin position="1"/>
        <end position="26"/>
    </location>
</feature>
<evidence type="ECO:0000256" key="1">
    <source>
        <dbReference type="SAM" id="SignalP"/>
    </source>
</evidence>
<dbReference type="InterPro" id="IPR025737">
    <property type="entry name" value="FApF"/>
</dbReference>
<keyword evidence="3" id="KW-1185">Reference proteome</keyword>
<feature type="chain" id="PRO_5019202820" description="Transporter" evidence="1">
    <location>
        <begin position="27"/>
        <end position="307"/>
    </location>
</feature>
<dbReference type="RefSeq" id="WP_119832593.1">
    <property type="nucleotide sequence ID" value="NZ_QYUL01000003.1"/>
</dbReference>
<dbReference type="AlphaFoldDB" id="A0A418VRM4"/>
<accession>A0A418VRM4</accession>
<comment type="caution">
    <text evidence="2">The sequence shown here is derived from an EMBL/GenBank/DDBJ whole genome shotgun (WGS) entry which is preliminary data.</text>
</comment>
<name>A0A418VRM4_9PROT</name>
<evidence type="ECO:0000313" key="2">
    <source>
        <dbReference type="EMBL" id="RJF79135.1"/>
    </source>
</evidence>
<organism evidence="2 3">
    <name type="scientific">Azospirillum cavernae</name>
    <dbReference type="NCBI Taxonomy" id="2320860"/>
    <lineage>
        <taxon>Bacteria</taxon>
        <taxon>Pseudomonadati</taxon>
        <taxon>Pseudomonadota</taxon>
        <taxon>Alphaproteobacteria</taxon>
        <taxon>Rhodospirillales</taxon>
        <taxon>Azospirillaceae</taxon>
        <taxon>Azospirillum</taxon>
    </lineage>
</organism>
<evidence type="ECO:0008006" key="4">
    <source>
        <dbReference type="Google" id="ProtNLM"/>
    </source>
</evidence>
<reference evidence="2 3" key="1">
    <citation type="submission" date="2018-09" db="EMBL/GenBank/DDBJ databases">
        <authorList>
            <person name="Zhu H."/>
        </authorList>
    </citation>
    <scope>NUCLEOTIDE SEQUENCE [LARGE SCALE GENOMIC DNA]</scope>
    <source>
        <strain evidence="2 3">K2W22B-5</strain>
    </source>
</reference>
<protein>
    <recommendedName>
        <fullName evidence="4">Transporter</fullName>
    </recommendedName>
</protein>
<dbReference type="EMBL" id="QYUL01000003">
    <property type="protein sequence ID" value="RJF79135.1"/>
    <property type="molecule type" value="Genomic_DNA"/>
</dbReference>
<gene>
    <name evidence="2" type="ORF">D3877_20115</name>
</gene>